<accession>A0AAJ5RUP8</accession>
<gene>
    <name evidence="2" type="ORF">OU989_23085</name>
</gene>
<evidence type="ECO:0000259" key="1">
    <source>
        <dbReference type="PROSITE" id="PS50943"/>
    </source>
</evidence>
<dbReference type="InterPro" id="IPR001387">
    <property type="entry name" value="Cro/C1-type_HTH"/>
</dbReference>
<dbReference type="Gene3D" id="1.10.260.40">
    <property type="entry name" value="lambda repressor-like DNA-binding domains"/>
    <property type="match status" value="1"/>
</dbReference>
<geneLocation type="plasmid" evidence="2 3">
    <name>unnamed</name>
</geneLocation>
<dbReference type="CDD" id="cd00093">
    <property type="entry name" value="HTH_XRE"/>
    <property type="match status" value="1"/>
</dbReference>
<organism evidence="2 3">
    <name type="scientific">Lysinibacillus irui</name>
    <dbReference type="NCBI Taxonomy" id="2998077"/>
    <lineage>
        <taxon>Bacteria</taxon>
        <taxon>Bacillati</taxon>
        <taxon>Bacillota</taxon>
        <taxon>Bacilli</taxon>
        <taxon>Bacillales</taxon>
        <taxon>Bacillaceae</taxon>
        <taxon>Lysinibacillus</taxon>
    </lineage>
</organism>
<sequence length="284" mass="33549">MIHSKMIKSNKDLVALRINTIRSDLGLSIGVMAEKIGISKSTLNSYIRALAMPPERIVYKISILSGRSIEWIYFGDKRDYIRQLLEFYGYSQFLSDYPTTIDHVLDRSQEYMVYPIEHRYAHDLHIKEVFEQIYYPIFARYVDELINKYVDEIHKYPIYPGDDEYQRSKYSNLVHKVIKQNTAKYGEEGKILLVAETEFKRFVDHYTKNKELVPCDDEPQPFPYRLSTKLRDKKGTIEVIEYLSRFYGEGFDTKNEAADEIIKAFKDLGLELEKIYTKYSDPTY</sequence>
<protein>
    <submittedName>
        <fullName evidence="2">Helix-turn-helix transcriptional regulator</fullName>
    </submittedName>
</protein>
<dbReference type="EMBL" id="CP113528">
    <property type="protein sequence ID" value="WDV09404.1"/>
    <property type="molecule type" value="Genomic_DNA"/>
</dbReference>
<evidence type="ECO:0000313" key="2">
    <source>
        <dbReference type="EMBL" id="WDV09404.1"/>
    </source>
</evidence>
<proteinExistence type="predicted"/>
<dbReference type="GO" id="GO:0003677">
    <property type="term" value="F:DNA binding"/>
    <property type="evidence" value="ECO:0007669"/>
    <property type="project" value="InterPro"/>
</dbReference>
<dbReference type="SMART" id="SM00530">
    <property type="entry name" value="HTH_XRE"/>
    <property type="match status" value="1"/>
</dbReference>
<reference evidence="2" key="1">
    <citation type="submission" date="2022-11" db="EMBL/GenBank/DDBJ databases">
        <title>Lysinibacillus irui.</title>
        <authorList>
            <person name="Akintayo S.O."/>
        </authorList>
    </citation>
    <scope>NUCLEOTIDE SEQUENCE</scope>
    <source>
        <strain evidence="2">IRB4-01</strain>
        <plasmid evidence="2">unnamed</plasmid>
    </source>
</reference>
<feature type="domain" description="HTH cro/C1-type" evidence="1">
    <location>
        <begin position="18"/>
        <end position="72"/>
    </location>
</feature>
<dbReference type="InterPro" id="IPR010982">
    <property type="entry name" value="Lambda_DNA-bd_dom_sf"/>
</dbReference>
<dbReference type="RefSeq" id="WP_274797613.1">
    <property type="nucleotide sequence ID" value="NZ_CP113528.1"/>
</dbReference>
<keyword evidence="2" id="KW-0614">Plasmid</keyword>
<dbReference type="PROSITE" id="PS50943">
    <property type="entry name" value="HTH_CROC1"/>
    <property type="match status" value="1"/>
</dbReference>
<evidence type="ECO:0000313" key="3">
    <source>
        <dbReference type="Proteomes" id="UP001219585"/>
    </source>
</evidence>
<dbReference type="KEGG" id="liu:OU989_23085"/>
<dbReference type="Pfam" id="PF01381">
    <property type="entry name" value="HTH_3"/>
    <property type="match status" value="1"/>
</dbReference>
<dbReference type="Proteomes" id="UP001219585">
    <property type="component" value="Plasmid unnamed"/>
</dbReference>
<dbReference type="SUPFAM" id="SSF47413">
    <property type="entry name" value="lambda repressor-like DNA-binding domains"/>
    <property type="match status" value="1"/>
</dbReference>
<dbReference type="AlphaFoldDB" id="A0AAJ5RUP8"/>
<name>A0AAJ5RUP8_9BACI</name>